<dbReference type="Gene3D" id="1.20.1070.10">
    <property type="entry name" value="Rhodopsin 7-helix transmembrane proteins"/>
    <property type="match status" value="1"/>
</dbReference>
<organism evidence="3 5">
    <name type="scientific">Bursaphelenchus xylophilus</name>
    <name type="common">Pinewood nematode worm</name>
    <name type="synonym">Aphelenchoides xylophilus</name>
    <dbReference type="NCBI Taxonomy" id="6326"/>
    <lineage>
        <taxon>Eukaryota</taxon>
        <taxon>Metazoa</taxon>
        <taxon>Ecdysozoa</taxon>
        <taxon>Nematoda</taxon>
        <taxon>Chromadorea</taxon>
        <taxon>Rhabditida</taxon>
        <taxon>Tylenchina</taxon>
        <taxon>Tylenchomorpha</taxon>
        <taxon>Aphelenchoidea</taxon>
        <taxon>Aphelenchoididae</taxon>
        <taxon>Bursaphelenchus</taxon>
    </lineage>
</organism>
<evidence type="ECO:0000313" key="2">
    <source>
        <dbReference type="EMBL" id="CAD5228049.1"/>
    </source>
</evidence>
<reference evidence="2" key="2">
    <citation type="submission" date="2020-09" db="EMBL/GenBank/DDBJ databases">
        <authorList>
            <person name="Kikuchi T."/>
        </authorList>
    </citation>
    <scope>NUCLEOTIDE SEQUENCE</scope>
    <source>
        <strain evidence="2">Ka4C1</strain>
    </source>
</reference>
<evidence type="ECO:0000313" key="3">
    <source>
        <dbReference type="Proteomes" id="UP000095284"/>
    </source>
</evidence>
<dbReference type="InterPro" id="IPR019428">
    <property type="entry name" value="7TM_GPCR_serpentine_rcpt_Str"/>
</dbReference>
<dbReference type="EMBL" id="CAJFDI010000004">
    <property type="protein sequence ID" value="CAD5228049.1"/>
    <property type="molecule type" value="Genomic_DNA"/>
</dbReference>
<protein>
    <submittedName>
        <fullName evidence="2">(pine wood nematode) hypothetical protein</fullName>
    </submittedName>
</protein>
<feature type="transmembrane region" description="Helical" evidence="1">
    <location>
        <begin position="208"/>
        <end position="233"/>
    </location>
</feature>
<name>A0A1I7RMG7_BURXY</name>
<dbReference type="OrthoDB" id="5818102at2759"/>
<accession>A0A1I7RMG7</accession>
<dbReference type="WBParaSite" id="BXY_0190200.1">
    <property type="protein sequence ID" value="BXY_0190200.1"/>
    <property type="gene ID" value="BXY_0190200"/>
</dbReference>
<feature type="transmembrane region" description="Helical" evidence="1">
    <location>
        <begin position="158"/>
        <end position="180"/>
    </location>
</feature>
<evidence type="ECO:0000313" key="4">
    <source>
        <dbReference type="Proteomes" id="UP000659654"/>
    </source>
</evidence>
<dbReference type="PANTHER" id="PTHR22943:SF248">
    <property type="entry name" value="SEVEN TM RECEPTOR"/>
    <property type="match status" value="1"/>
</dbReference>
<dbReference type="PANTHER" id="PTHR22943">
    <property type="entry name" value="7-TRANSMEMBRANE DOMAIN RECEPTOR C.ELEGANS"/>
    <property type="match status" value="1"/>
</dbReference>
<dbReference type="EMBL" id="CAJFCV020000004">
    <property type="protein sequence ID" value="CAG9118474.1"/>
    <property type="molecule type" value="Genomic_DNA"/>
</dbReference>
<dbReference type="SUPFAM" id="SSF81321">
    <property type="entry name" value="Family A G protein-coupled receptor-like"/>
    <property type="match status" value="1"/>
</dbReference>
<sequence length="304" mass="35161">MAGYARLLRIHAYVDLYYCVVNFSTSVEPVSYRGYFYLVPTGFLRHINNRYWWAFFLGTFYHTVLIEMLITPVDFYYRYITVCRNRTMTNKTLYGVVTFLLLLSLFVSIPVYWAVGPVGPSHRTPLEANITLTLYEIERFADLDTIFAYNPTSGFTAYFNHIVLQCTFFIGFLAVTWSYVSIRRKLKEHSKANPKSKLHHLEHQINRIMLLQLLVPVFAIGLAVAVTATAAVVQYDLPQMGAVYRVTCKWVSALKPLITMFLISAYRNGLARRISAKKRCPKSRYIVRHDDGKIMPLPEREGHI</sequence>
<dbReference type="Proteomes" id="UP000659654">
    <property type="component" value="Unassembled WGS sequence"/>
</dbReference>
<dbReference type="AlphaFoldDB" id="A0A1I7RMG7"/>
<dbReference type="Pfam" id="PF10326">
    <property type="entry name" value="7TM_GPCR_Str"/>
    <property type="match status" value="1"/>
</dbReference>
<keyword evidence="1" id="KW-0812">Transmembrane</keyword>
<dbReference type="SMR" id="A0A1I7RMG7"/>
<keyword evidence="4" id="KW-1185">Reference proteome</keyword>
<feature type="transmembrane region" description="Helical" evidence="1">
    <location>
        <begin position="51"/>
        <end position="71"/>
    </location>
</feature>
<gene>
    <name evidence="2" type="ORF">BXYJ_LOCUS10250</name>
</gene>
<evidence type="ECO:0000313" key="5">
    <source>
        <dbReference type="WBParaSite" id="BXY_0190200.1"/>
    </source>
</evidence>
<proteinExistence type="predicted"/>
<feature type="transmembrane region" description="Helical" evidence="1">
    <location>
        <begin position="92"/>
        <end position="115"/>
    </location>
</feature>
<reference evidence="5" key="1">
    <citation type="submission" date="2016-11" db="UniProtKB">
        <authorList>
            <consortium name="WormBaseParasite"/>
        </authorList>
    </citation>
    <scope>IDENTIFICATION</scope>
</reference>
<keyword evidence="1" id="KW-0472">Membrane</keyword>
<feature type="transmembrane region" description="Helical" evidence="1">
    <location>
        <begin position="253"/>
        <end position="270"/>
    </location>
</feature>
<dbReference type="Proteomes" id="UP000095284">
    <property type="component" value="Unplaced"/>
</dbReference>
<evidence type="ECO:0000256" key="1">
    <source>
        <dbReference type="SAM" id="Phobius"/>
    </source>
</evidence>
<keyword evidence="1" id="KW-1133">Transmembrane helix</keyword>
<dbReference type="Proteomes" id="UP000582659">
    <property type="component" value="Unassembled WGS sequence"/>
</dbReference>